<protein>
    <submittedName>
        <fullName evidence="4">PRC-barrel domain-containing protein</fullName>
    </submittedName>
</protein>
<evidence type="ECO:0000256" key="1">
    <source>
        <dbReference type="SAM" id="MobiDB-lite"/>
    </source>
</evidence>
<proteinExistence type="predicted"/>
<accession>A0ABT3R422</accession>
<dbReference type="Pfam" id="PF05239">
    <property type="entry name" value="PRC"/>
    <property type="match status" value="2"/>
</dbReference>
<feature type="compositionally biased region" description="Polar residues" evidence="1">
    <location>
        <begin position="213"/>
        <end position="226"/>
    </location>
</feature>
<keyword evidence="2" id="KW-0732">Signal</keyword>
<dbReference type="EMBL" id="JAPEVI010000003">
    <property type="protein sequence ID" value="MCX2723963.1"/>
    <property type="molecule type" value="Genomic_DNA"/>
</dbReference>
<evidence type="ECO:0000313" key="4">
    <source>
        <dbReference type="EMBL" id="MCX2723963.1"/>
    </source>
</evidence>
<name>A0ABT3R422_9HYPH</name>
<feature type="domain" description="PRC-barrel" evidence="3">
    <location>
        <begin position="286"/>
        <end position="343"/>
    </location>
</feature>
<dbReference type="RefSeq" id="WP_265963714.1">
    <property type="nucleotide sequence ID" value="NZ_JAPEVI010000003.1"/>
</dbReference>
<reference evidence="4 5" key="1">
    <citation type="journal article" date="2016" name="Int. J. Syst. Evol. Microbiol.">
        <title>Labrenzia salina sp. nov., isolated from the rhizosphere of the halophyte Arthrocnemum macrostachyum.</title>
        <authorList>
            <person name="Camacho M."/>
            <person name="Redondo-Gomez S."/>
            <person name="Rodriguez-Llorente I."/>
            <person name="Rohde M."/>
            <person name="Sproer C."/>
            <person name="Schumann P."/>
            <person name="Klenk H.P."/>
            <person name="Montero-Calasanz M.D.C."/>
        </authorList>
    </citation>
    <scope>NUCLEOTIDE SEQUENCE [LARGE SCALE GENOMIC DNA]</scope>
    <source>
        <strain evidence="4 5">DSM 29163</strain>
    </source>
</reference>
<dbReference type="InterPro" id="IPR027275">
    <property type="entry name" value="PRC-brl_dom"/>
</dbReference>
<feature type="compositionally biased region" description="Polar residues" evidence="1">
    <location>
        <begin position="160"/>
        <end position="186"/>
    </location>
</feature>
<feature type="compositionally biased region" description="Polar residues" evidence="1">
    <location>
        <begin position="233"/>
        <end position="247"/>
    </location>
</feature>
<feature type="chain" id="PRO_5046154072" evidence="2">
    <location>
        <begin position="22"/>
        <end position="384"/>
    </location>
</feature>
<dbReference type="InterPro" id="IPR011033">
    <property type="entry name" value="PRC_barrel-like_sf"/>
</dbReference>
<dbReference type="PANTHER" id="PTHR36505">
    <property type="entry name" value="BLR1072 PROTEIN"/>
    <property type="match status" value="1"/>
</dbReference>
<evidence type="ECO:0000313" key="5">
    <source>
        <dbReference type="Proteomes" id="UP001300261"/>
    </source>
</evidence>
<organism evidence="4 5">
    <name type="scientific">Roseibium salinum</name>
    <dbReference type="NCBI Taxonomy" id="1604349"/>
    <lineage>
        <taxon>Bacteria</taxon>
        <taxon>Pseudomonadati</taxon>
        <taxon>Pseudomonadota</taxon>
        <taxon>Alphaproteobacteria</taxon>
        <taxon>Hyphomicrobiales</taxon>
        <taxon>Stappiaceae</taxon>
        <taxon>Roseibium</taxon>
    </lineage>
</organism>
<dbReference type="Proteomes" id="UP001300261">
    <property type="component" value="Unassembled WGS sequence"/>
</dbReference>
<dbReference type="SUPFAM" id="SSF50346">
    <property type="entry name" value="PRC-barrel domain"/>
    <property type="match status" value="2"/>
</dbReference>
<keyword evidence="5" id="KW-1185">Reference proteome</keyword>
<comment type="caution">
    <text evidence="4">The sequence shown here is derived from an EMBL/GenBank/DDBJ whole genome shotgun (WGS) entry which is preliminary data.</text>
</comment>
<feature type="region of interest" description="Disordered" evidence="1">
    <location>
        <begin position="160"/>
        <end position="275"/>
    </location>
</feature>
<dbReference type="Gene3D" id="2.30.30.240">
    <property type="entry name" value="PRC-barrel domain"/>
    <property type="match status" value="2"/>
</dbReference>
<evidence type="ECO:0000256" key="2">
    <source>
        <dbReference type="SAM" id="SignalP"/>
    </source>
</evidence>
<gene>
    <name evidence="4" type="ORF">ON753_16540</name>
</gene>
<dbReference type="PANTHER" id="PTHR36505:SF1">
    <property type="entry name" value="BLR1072 PROTEIN"/>
    <property type="match status" value="1"/>
</dbReference>
<sequence length="384" mass="40770">MIRTLLASTALSVLLVGGAVAEGAKTDVQAQTDATQMNQVDGFFQASRDQVLASKLLDKTVYSGTGEDAEEIGQVADVVITQDGKAQALVIGVGGFLGIGTKDVAIDYSRVEWVKAQPTGADDQAGQNDWTEDNQRLVVNATKEELENAPEFDRALVTDQQMTSADTGTDQPATGTGTDQQMTSAETDAEQPATGTGTDQQMTSAETDAEQPATGTGTDQQMTSAETDAEQPMTGTESEQQMTTDTTADQEDPAALDQTAQTETDPAAPAQPAREGMQMVDAMTLSAEELIGTNIYGQGDEDLGEVGDVIVTAEDEVRAYIIDVGGFLGIGEKPVALDAENLEIMKDENGNLSIYTSFTQEQLENHPEFTMQAYEENPDSVLLR</sequence>
<feature type="domain" description="PRC-barrel" evidence="3">
    <location>
        <begin position="49"/>
        <end position="116"/>
    </location>
</feature>
<feature type="compositionally biased region" description="Polar residues" evidence="1">
    <location>
        <begin position="193"/>
        <end position="206"/>
    </location>
</feature>
<feature type="signal peptide" evidence="2">
    <location>
        <begin position="1"/>
        <end position="21"/>
    </location>
</feature>
<evidence type="ECO:0000259" key="3">
    <source>
        <dbReference type="Pfam" id="PF05239"/>
    </source>
</evidence>